<dbReference type="AlphaFoldDB" id="A0A8H7LPG6"/>
<dbReference type="SUPFAM" id="SSF52540">
    <property type="entry name" value="P-loop containing nucleoside triphosphate hydrolases"/>
    <property type="match status" value="1"/>
</dbReference>
<evidence type="ECO:0000259" key="3">
    <source>
        <dbReference type="PROSITE" id="PS51186"/>
    </source>
</evidence>
<feature type="domain" description="N-acetyltransferase" evidence="3">
    <location>
        <begin position="1005"/>
        <end position="1154"/>
    </location>
</feature>
<dbReference type="InterPro" id="IPR049730">
    <property type="entry name" value="SNF2/RAD54-like_C"/>
</dbReference>
<comment type="caution">
    <text evidence="5">The sequence shown here is derived from an EMBL/GenBank/DDBJ whole genome shotgun (WGS) entry which is preliminary data.</text>
</comment>
<dbReference type="PROSITE" id="PS51194">
    <property type="entry name" value="HELICASE_CTER"/>
    <property type="match status" value="1"/>
</dbReference>
<proteinExistence type="predicted"/>
<dbReference type="Gene3D" id="3.40.630.30">
    <property type="match status" value="1"/>
</dbReference>
<reference evidence="5" key="1">
    <citation type="submission" date="2020-09" db="EMBL/GenBank/DDBJ databases">
        <title>Comparative genome analyses of four rice-infecting Rhizoctonia solani isolates reveal extensive enrichment of homogalacturonan modification genes.</title>
        <authorList>
            <person name="Lee D.-Y."/>
            <person name="Jeon J."/>
            <person name="Kim K.-T."/>
            <person name="Cheong K."/>
            <person name="Song H."/>
            <person name="Choi G."/>
            <person name="Ko J."/>
            <person name="Opiyo S.O."/>
            <person name="Zuo S."/>
            <person name="Madhav S."/>
            <person name="Lee Y.-H."/>
            <person name="Wang G.-L."/>
        </authorList>
    </citation>
    <scope>NUCLEOTIDE SEQUENCE</scope>
    <source>
        <strain evidence="5">AG1-IA WGL</strain>
    </source>
</reference>
<dbReference type="SMART" id="SM00490">
    <property type="entry name" value="HELICc"/>
    <property type="match status" value="1"/>
</dbReference>
<feature type="compositionally biased region" description="Polar residues" evidence="2">
    <location>
        <begin position="794"/>
        <end position="810"/>
    </location>
</feature>
<feature type="compositionally biased region" description="Low complexity" evidence="2">
    <location>
        <begin position="895"/>
        <end position="906"/>
    </location>
</feature>
<evidence type="ECO:0008006" key="7">
    <source>
        <dbReference type="Google" id="ProtNLM"/>
    </source>
</evidence>
<dbReference type="InterPro" id="IPR000182">
    <property type="entry name" value="GNAT_dom"/>
</dbReference>
<gene>
    <name evidence="5" type="ORF">RHS03_08998</name>
</gene>
<evidence type="ECO:0000256" key="2">
    <source>
        <dbReference type="SAM" id="MobiDB-lite"/>
    </source>
</evidence>
<accession>A0A8H7LPG6</accession>
<dbReference type="InterPro" id="IPR039143">
    <property type="entry name" value="GNPNAT1-like"/>
</dbReference>
<feature type="compositionally biased region" description="Basic and acidic residues" evidence="2">
    <location>
        <begin position="926"/>
        <end position="936"/>
    </location>
</feature>
<feature type="compositionally biased region" description="Polar residues" evidence="2">
    <location>
        <begin position="605"/>
        <end position="617"/>
    </location>
</feature>
<dbReference type="InterPro" id="IPR027417">
    <property type="entry name" value="P-loop_NTPase"/>
</dbReference>
<dbReference type="GO" id="GO:0006048">
    <property type="term" value="P:UDP-N-acetylglucosamine biosynthetic process"/>
    <property type="evidence" value="ECO:0007669"/>
    <property type="project" value="UniProtKB-UniPathway"/>
</dbReference>
<dbReference type="Proteomes" id="UP000602905">
    <property type="component" value="Unassembled WGS sequence"/>
</dbReference>
<dbReference type="CDD" id="cd04301">
    <property type="entry name" value="NAT_SF"/>
    <property type="match status" value="1"/>
</dbReference>
<feature type="compositionally biased region" description="Polar residues" evidence="2">
    <location>
        <begin position="587"/>
        <end position="597"/>
    </location>
</feature>
<dbReference type="EMBL" id="JACYCD010000624">
    <property type="protein sequence ID" value="KAF8690185.1"/>
    <property type="molecule type" value="Genomic_DNA"/>
</dbReference>
<dbReference type="Pfam" id="PF00271">
    <property type="entry name" value="Helicase_C"/>
    <property type="match status" value="1"/>
</dbReference>
<dbReference type="PROSITE" id="PS51186">
    <property type="entry name" value="GNAT"/>
    <property type="match status" value="1"/>
</dbReference>
<dbReference type="InterPro" id="IPR001650">
    <property type="entry name" value="Helicase_C-like"/>
</dbReference>
<keyword evidence="1" id="KW-0378">Hydrolase</keyword>
<protein>
    <recommendedName>
        <fullName evidence="7">Glucosamine-phosphate N-acetyltransferase</fullName>
    </recommendedName>
</protein>
<feature type="compositionally biased region" description="Polar residues" evidence="2">
    <location>
        <begin position="722"/>
        <end position="739"/>
    </location>
</feature>
<feature type="compositionally biased region" description="Polar residues" evidence="2">
    <location>
        <begin position="859"/>
        <end position="872"/>
    </location>
</feature>
<feature type="compositionally biased region" description="Acidic residues" evidence="2">
    <location>
        <begin position="774"/>
        <end position="790"/>
    </location>
</feature>
<sequence>MPKSLCIQWSLQFQRFTVPGAFRLIDYAKKGSDRTSYFSQGGDYDRLVAKATFPHCVVFLSTFTSIGTKAGNVLFRVSTGAAGREPRFRGQPSTIVTSNAPDCTIFAKEFLYLACDELHQLRNATTCQDGVTKLSCNSLVRTGATALPVFNGAKDAIAAAVILRIPDVIREAGLALGYELLESQRSRLKEWKSQQSELTGVAGATWDSDEDEQQIQQEIANRFLKEGDPRGLILNIPDLVESIVWISINDVERKALVDLYNRLMSEKPKGLQGEMLLSWNSFLMDYKHVLFHPLMRAETNARLEPFWEEWTLENLQSRASSKLLATLSILEHYKDPAAKPLFFNLDGTRDVERESSFVSPPSIQVPTKPQKILIFIMYDRHTQVTKFMLDLHKYKYVEYNGSMTDIERDRAVKNFESQDDVYIMLLSNVGTTGLNLTMASVIIFLSGLWSGVETKQTGSRCWRPGQLHVVHMYQLLAPNTADEILSLYATSKTIMENRFFSQTKELATKIFQYEDKTDSEASENEAPTLYSRSAVVPRALKSQEGDTTSTQPTIKKAGKPKRAKVSDKDNAKNAAQPEPLPSEHRSSSPAQGAQTSCPKGKVNPGATNDSSKSAETASSKPQSRPRPRPRMRISPNVEDGGAIANIVSPMLQAETVEPCVASSSIQVPAASDTPVLTQSAPLTTAAGSADLPLVSFAPESSPEVSSIAAVRVPVLHDPPTQQPSFAPSPDSAQPSTSQDLPAVDSSAPTAPQTACEDHNHSPEPLVGHKLSSDYDPDVDVVGLGEDEDLPDISAVTQGGSVADSSRNTGPTLGGPSSLKSSPVLPQGSGSDGRAVLQENPYPHGESSLDAFVHELLNDLDQSPGSPTESNPPQAKDKATAVDTRAPAPYHPTPARTWRTSTTSRSSAKLTPYRPPQSNSSASIRPRQRDVIPHKAPEPSTSELPDGPNSNRPAPPQRPMVRSGAFKDVSKEDVPKVLAKGKQAVMDEVDRVSQTGGVGVLKSQQRRMMAVNSASIQVVPLLGNPSSSEKPASRLSCLGSKMGIYYVISIVDTSNDKIVGTSTVFMEHKLIRSLSVVGHIEGIVVSPKMQGKKLGLRIINILTHISKAQGAYKTILKYSNEYISSYQKCGFKQKENKMLEFQAKYAEPKPSSLKL</sequence>
<evidence type="ECO:0000313" key="6">
    <source>
        <dbReference type="Proteomes" id="UP000602905"/>
    </source>
</evidence>
<dbReference type="PANTHER" id="PTHR13355:SF11">
    <property type="entry name" value="GLUCOSAMINE 6-PHOSPHATE N-ACETYLTRANSFERASE"/>
    <property type="match status" value="1"/>
</dbReference>
<dbReference type="CDD" id="cd18793">
    <property type="entry name" value="SF2_C_SNF"/>
    <property type="match status" value="1"/>
</dbReference>
<dbReference type="Gene3D" id="3.40.50.300">
    <property type="entry name" value="P-loop containing nucleotide triphosphate hydrolases"/>
    <property type="match status" value="1"/>
</dbReference>
<feature type="compositionally biased region" description="Polar residues" evidence="2">
    <location>
        <begin position="938"/>
        <end position="951"/>
    </location>
</feature>
<organism evidence="5 6">
    <name type="scientific">Rhizoctonia solani</name>
    <dbReference type="NCBI Taxonomy" id="456999"/>
    <lineage>
        <taxon>Eukaryota</taxon>
        <taxon>Fungi</taxon>
        <taxon>Dikarya</taxon>
        <taxon>Basidiomycota</taxon>
        <taxon>Agaricomycotina</taxon>
        <taxon>Agaricomycetes</taxon>
        <taxon>Cantharellales</taxon>
        <taxon>Ceratobasidiaceae</taxon>
        <taxon>Rhizoctonia</taxon>
    </lineage>
</organism>
<dbReference type="InterPro" id="IPR016181">
    <property type="entry name" value="Acyl_CoA_acyltransferase"/>
</dbReference>
<dbReference type="SUPFAM" id="SSF55729">
    <property type="entry name" value="Acyl-CoA N-acyltransferases (Nat)"/>
    <property type="match status" value="1"/>
</dbReference>
<dbReference type="Pfam" id="PF00583">
    <property type="entry name" value="Acetyltransf_1"/>
    <property type="match status" value="1"/>
</dbReference>
<feature type="domain" description="Helicase C-terminal" evidence="4">
    <location>
        <begin position="350"/>
        <end position="512"/>
    </location>
</feature>
<evidence type="ECO:0000313" key="5">
    <source>
        <dbReference type="EMBL" id="KAF8690185.1"/>
    </source>
</evidence>
<dbReference type="GO" id="GO:0016787">
    <property type="term" value="F:hydrolase activity"/>
    <property type="evidence" value="ECO:0007669"/>
    <property type="project" value="UniProtKB-KW"/>
</dbReference>
<dbReference type="UniPathway" id="UPA00113">
    <property type="reaction ID" value="UER00529"/>
</dbReference>
<feature type="non-terminal residue" evidence="5">
    <location>
        <position position="1154"/>
    </location>
</feature>
<dbReference type="PANTHER" id="PTHR13355">
    <property type="entry name" value="GLUCOSAMINE 6-PHOSPHATE N-ACETYLTRANSFERASE"/>
    <property type="match status" value="1"/>
</dbReference>
<name>A0A8H7LPG6_9AGAM</name>
<feature type="region of interest" description="Disordered" evidence="2">
    <location>
        <begin position="516"/>
        <end position="639"/>
    </location>
</feature>
<dbReference type="OrthoDB" id="3270319at2759"/>
<dbReference type="GO" id="GO:0004343">
    <property type="term" value="F:glucosamine 6-phosphate N-acetyltransferase activity"/>
    <property type="evidence" value="ECO:0007669"/>
    <property type="project" value="TreeGrafter"/>
</dbReference>
<feature type="region of interest" description="Disordered" evidence="2">
    <location>
        <begin position="708"/>
        <end position="972"/>
    </location>
</feature>
<evidence type="ECO:0000259" key="4">
    <source>
        <dbReference type="PROSITE" id="PS51194"/>
    </source>
</evidence>
<evidence type="ECO:0000256" key="1">
    <source>
        <dbReference type="ARBA" id="ARBA00022801"/>
    </source>
</evidence>